<gene>
    <name evidence="2" type="ORF">LX16_4678</name>
</gene>
<feature type="transmembrane region" description="Helical" evidence="1">
    <location>
        <begin position="139"/>
        <end position="161"/>
    </location>
</feature>
<dbReference type="EMBL" id="VLLL01000009">
    <property type="protein sequence ID" value="TWJ07896.1"/>
    <property type="molecule type" value="Genomic_DNA"/>
</dbReference>
<feature type="transmembrane region" description="Helical" evidence="1">
    <location>
        <begin position="40"/>
        <end position="62"/>
    </location>
</feature>
<keyword evidence="3" id="KW-1185">Reference proteome</keyword>
<feature type="transmembrane region" description="Helical" evidence="1">
    <location>
        <begin position="108"/>
        <end position="127"/>
    </location>
</feature>
<evidence type="ECO:0000313" key="2">
    <source>
        <dbReference type="EMBL" id="TWJ07896.1"/>
    </source>
</evidence>
<protein>
    <recommendedName>
        <fullName evidence="4">PAP2 superfamily protein</fullName>
    </recommendedName>
</protein>
<feature type="transmembrane region" description="Helical" evidence="1">
    <location>
        <begin position="83"/>
        <end position="102"/>
    </location>
</feature>
<evidence type="ECO:0000313" key="3">
    <source>
        <dbReference type="Proteomes" id="UP000321617"/>
    </source>
</evidence>
<evidence type="ECO:0008006" key="4">
    <source>
        <dbReference type="Google" id="ProtNLM"/>
    </source>
</evidence>
<dbReference type="Proteomes" id="UP000321617">
    <property type="component" value="Unassembled WGS sequence"/>
</dbReference>
<dbReference type="OrthoDB" id="4935320at2"/>
<organism evidence="2 3">
    <name type="scientific">Stackebrandtia albiflava</name>
    <dbReference type="NCBI Taxonomy" id="406432"/>
    <lineage>
        <taxon>Bacteria</taxon>
        <taxon>Bacillati</taxon>
        <taxon>Actinomycetota</taxon>
        <taxon>Actinomycetes</taxon>
        <taxon>Glycomycetales</taxon>
        <taxon>Glycomycetaceae</taxon>
        <taxon>Stackebrandtia</taxon>
    </lineage>
</organism>
<dbReference type="AlphaFoldDB" id="A0A562UQL8"/>
<proteinExistence type="predicted"/>
<accession>A0A562UQL8</accession>
<name>A0A562UQL8_9ACTN</name>
<comment type="caution">
    <text evidence="2">The sequence shown here is derived from an EMBL/GenBank/DDBJ whole genome shotgun (WGS) entry which is preliminary data.</text>
</comment>
<keyword evidence="1" id="KW-1133">Transmembrane helix</keyword>
<keyword evidence="1" id="KW-0812">Transmembrane</keyword>
<keyword evidence="1" id="KW-0472">Membrane</keyword>
<sequence>MPDSPHRFALAVTHVFSPAAVITVLCLAVAASTTDPPSVALAWGLICALFTAGIPMTVIWLHMRRGRVTDVHIRERASRLRPLLAMIVSVSAGVALTLWWPAPPPMPALTLALCAGLVTTTAVTALWKMSFHTGVSAGAVAVLAAVYGWWASVGLAVVALIGWSRVRLRDHTVAQTVAGAAWGALVAGIVFTASR</sequence>
<dbReference type="RefSeq" id="WP_147143218.1">
    <property type="nucleotide sequence ID" value="NZ_BAABIJ010000005.1"/>
</dbReference>
<feature type="transmembrane region" description="Helical" evidence="1">
    <location>
        <begin position="173"/>
        <end position="193"/>
    </location>
</feature>
<evidence type="ECO:0000256" key="1">
    <source>
        <dbReference type="SAM" id="Phobius"/>
    </source>
</evidence>
<reference evidence="2 3" key="1">
    <citation type="journal article" date="2013" name="Stand. Genomic Sci.">
        <title>Genomic Encyclopedia of Type Strains, Phase I: The one thousand microbial genomes (KMG-I) project.</title>
        <authorList>
            <person name="Kyrpides N.C."/>
            <person name="Woyke T."/>
            <person name="Eisen J.A."/>
            <person name="Garrity G."/>
            <person name="Lilburn T.G."/>
            <person name="Beck B.J."/>
            <person name="Whitman W.B."/>
            <person name="Hugenholtz P."/>
            <person name="Klenk H.P."/>
        </authorList>
    </citation>
    <scope>NUCLEOTIDE SEQUENCE [LARGE SCALE GENOMIC DNA]</scope>
    <source>
        <strain evidence="2 3">DSM 45044</strain>
    </source>
</reference>